<organism evidence="1 2">
    <name type="scientific">Fusibacter bizertensis</name>
    <dbReference type="NCBI Taxonomy" id="1488331"/>
    <lineage>
        <taxon>Bacteria</taxon>
        <taxon>Bacillati</taxon>
        <taxon>Bacillota</taxon>
        <taxon>Clostridia</taxon>
        <taxon>Eubacteriales</taxon>
        <taxon>Eubacteriales Family XII. Incertae Sedis</taxon>
        <taxon>Fusibacter</taxon>
    </lineage>
</organism>
<reference evidence="1 2" key="1">
    <citation type="submission" date="2023-04" db="EMBL/GenBank/DDBJ databases">
        <title>Fusibacter bizertensis strain WBS, isolated from littoral bottom sediments of the Arctic seas - biochemical and genomic analysis.</title>
        <authorList>
            <person name="Brioukhanov A.L."/>
        </authorList>
    </citation>
    <scope>NUCLEOTIDE SEQUENCE [LARGE SCALE GENOMIC DNA]</scope>
    <source>
        <strain evidence="1 2">WBS</strain>
    </source>
</reference>
<evidence type="ECO:0008006" key="3">
    <source>
        <dbReference type="Google" id="ProtNLM"/>
    </source>
</evidence>
<dbReference type="RefSeq" id="WP_281092745.1">
    <property type="nucleotide sequence ID" value="NZ_JARYZI010000001.1"/>
</dbReference>
<evidence type="ECO:0000313" key="1">
    <source>
        <dbReference type="EMBL" id="MDH8676945.1"/>
    </source>
</evidence>
<comment type="caution">
    <text evidence="1">The sequence shown here is derived from an EMBL/GenBank/DDBJ whole genome shotgun (WGS) entry which is preliminary data.</text>
</comment>
<sequence>MKLYQIKRRVEIAIEMLRVNDNYLLKNDVNERSITHKLAMYLDQTFGKEYDVDCEYNRNIDDSRNRKMIDIIISEVESTTQSVYPDIIVHKRGRNDANLLVIEVKKSTNRDNGDFDIKKLECYTDSSSSSSFTYTYGVFIKLFASEEKYIKPEVLYFKNGKRIS</sequence>
<name>A0ABT6N950_9FIRM</name>
<evidence type="ECO:0000313" key="2">
    <source>
        <dbReference type="Proteomes" id="UP001158045"/>
    </source>
</evidence>
<accession>A0ABT6N950</accession>
<dbReference type="EMBL" id="JARYZI010000001">
    <property type="protein sequence ID" value="MDH8676945.1"/>
    <property type="molecule type" value="Genomic_DNA"/>
</dbReference>
<keyword evidence="2" id="KW-1185">Reference proteome</keyword>
<gene>
    <name evidence="1" type="ORF">QE109_02235</name>
</gene>
<protein>
    <recommendedName>
        <fullName evidence="3">Type I restriction enzyme R protein N-terminal domain-containing protein</fullName>
    </recommendedName>
</protein>
<dbReference type="Proteomes" id="UP001158045">
    <property type="component" value="Unassembled WGS sequence"/>
</dbReference>
<proteinExistence type="predicted"/>